<dbReference type="GO" id="GO:0009073">
    <property type="term" value="P:aromatic amino acid family biosynthetic process"/>
    <property type="evidence" value="ECO:0007669"/>
    <property type="project" value="UniProtKB-KW"/>
</dbReference>
<keyword evidence="5" id="KW-0028">Amino-acid biosynthesis</keyword>
<dbReference type="InterPro" id="IPR036291">
    <property type="entry name" value="NAD(P)-bd_dom_sf"/>
</dbReference>
<dbReference type="EC" id="1.1.1.25" evidence="2"/>
<evidence type="ECO:0000259" key="7">
    <source>
        <dbReference type="Pfam" id="PF01488"/>
    </source>
</evidence>
<evidence type="ECO:0000256" key="6">
    <source>
        <dbReference type="ARBA" id="ARBA00049442"/>
    </source>
</evidence>
<keyword evidence="4" id="KW-0560">Oxidoreductase</keyword>
<keyword evidence="3" id="KW-0521">NADP</keyword>
<name>X7ECI1_9RHOB</name>
<accession>X7ECI1</accession>
<dbReference type="PATRIC" id="fig|1449350.3.peg.3945"/>
<evidence type="ECO:0000256" key="1">
    <source>
        <dbReference type="ARBA" id="ARBA00004871"/>
    </source>
</evidence>
<gene>
    <name evidence="9" type="ORF">OCH239_15560</name>
</gene>
<dbReference type="CDD" id="cd01065">
    <property type="entry name" value="NAD_bind_Shikimate_DH"/>
    <property type="match status" value="1"/>
</dbReference>
<dbReference type="GO" id="GO:0004764">
    <property type="term" value="F:shikimate 3-dehydrogenase (NADP+) activity"/>
    <property type="evidence" value="ECO:0007669"/>
    <property type="project" value="UniProtKB-EC"/>
</dbReference>
<feature type="domain" description="Quinate/shikimate 5-dehydrogenase/glutamyl-tRNA reductase" evidence="7">
    <location>
        <begin position="133"/>
        <end position="187"/>
    </location>
</feature>
<dbReference type="Gene3D" id="3.40.50.10860">
    <property type="entry name" value="Leucine Dehydrogenase, chain A, domain 1"/>
    <property type="match status" value="1"/>
</dbReference>
<comment type="pathway">
    <text evidence="1">Metabolic intermediate biosynthesis; chorismate biosynthesis; chorismate from D-erythrose 4-phosphate and phosphoenolpyruvate: step 4/7.</text>
</comment>
<dbReference type="GO" id="GO:0009423">
    <property type="term" value="P:chorismate biosynthetic process"/>
    <property type="evidence" value="ECO:0007669"/>
    <property type="project" value="UniProtKB-UniPathway"/>
</dbReference>
<evidence type="ECO:0000256" key="3">
    <source>
        <dbReference type="ARBA" id="ARBA00022857"/>
    </source>
</evidence>
<evidence type="ECO:0000256" key="5">
    <source>
        <dbReference type="ARBA" id="ARBA00023141"/>
    </source>
</evidence>
<dbReference type="InterPro" id="IPR022893">
    <property type="entry name" value="Shikimate_DH_fam"/>
</dbReference>
<dbReference type="SUPFAM" id="SSF51735">
    <property type="entry name" value="NAD(P)-binding Rossmann-fold domains"/>
    <property type="match status" value="1"/>
</dbReference>
<dbReference type="AlphaFoldDB" id="X7ECI1"/>
<keyword evidence="5" id="KW-0057">Aromatic amino acid biosynthesis</keyword>
<dbReference type="InterPro" id="IPR046346">
    <property type="entry name" value="Aminoacid_DH-like_N_sf"/>
</dbReference>
<dbReference type="InterPro" id="IPR013708">
    <property type="entry name" value="Shikimate_DH-bd_N"/>
</dbReference>
<evidence type="ECO:0000313" key="9">
    <source>
        <dbReference type="EMBL" id="ETX12876.1"/>
    </source>
</evidence>
<dbReference type="PANTHER" id="PTHR21089">
    <property type="entry name" value="SHIKIMATE DEHYDROGENASE"/>
    <property type="match status" value="1"/>
</dbReference>
<evidence type="ECO:0000313" key="10">
    <source>
        <dbReference type="Proteomes" id="UP000022447"/>
    </source>
</evidence>
<dbReference type="GO" id="GO:0005829">
    <property type="term" value="C:cytosol"/>
    <property type="evidence" value="ECO:0007669"/>
    <property type="project" value="TreeGrafter"/>
</dbReference>
<protein>
    <recommendedName>
        <fullName evidence="2">shikimate dehydrogenase (NADP(+))</fullName>
        <ecNumber evidence="2">1.1.1.25</ecNumber>
    </recommendedName>
</protein>
<proteinExistence type="predicted"/>
<comment type="caution">
    <text evidence="9">The sequence shown here is derived from an EMBL/GenBank/DDBJ whole genome shotgun (WGS) entry which is preliminary data.</text>
</comment>
<dbReference type="GO" id="GO:0050661">
    <property type="term" value="F:NADP binding"/>
    <property type="evidence" value="ECO:0007669"/>
    <property type="project" value="TreeGrafter"/>
</dbReference>
<feature type="domain" description="Shikimate dehydrogenase substrate binding N-terminal" evidence="8">
    <location>
        <begin position="21"/>
        <end position="104"/>
    </location>
</feature>
<dbReference type="eggNOG" id="COG0169">
    <property type="taxonomic scope" value="Bacteria"/>
</dbReference>
<keyword evidence="10" id="KW-1185">Reference proteome</keyword>
<evidence type="ECO:0000256" key="2">
    <source>
        <dbReference type="ARBA" id="ARBA00012962"/>
    </source>
</evidence>
<comment type="catalytic activity">
    <reaction evidence="6">
        <text>shikimate + NADP(+) = 3-dehydroshikimate + NADPH + H(+)</text>
        <dbReference type="Rhea" id="RHEA:17737"/>
        <dbReference type="ChEBI" id="CHEBI:15378"/>
        <dbReference type="ChEBI" id="CHEBI:16630"/>
        <dbReference type="ChEBI" id="CHEBI:36208"/>
        <dbReference type="ChEBI" id="CHEBI:57783"/>
        <dbReference type="ChEBI" id="CHEBI:58349"/>
        <dbReference type="EC" id="1.1.1.25"/>
    </reaction>
</comment>
<dbReference type="Pfam" id="PF08501">
    <property type="entry name" value="Shikimate_dh_N"/>
    <property type="match status" value="1"/>
</dbReference>
<reference evidence="9 10" key="1">
    <citation type="submission" date="2014-01" db="EMBL/GenBank/DDBJ databases">
        <title>Roseivivax halodurans JCM 10272 Genome Sequencing.</title>
        <authorList>
            <person name="Lai Q."/>
            <person name="Li G."/>
            <person name="Shao Z."/>
        </authorList>
    </citation>
    <scope>NUCLEOTIDE SEQUENCE [LARGE SCALE GENOMIC DNA]</scope>
    <source>
        <strain evidence="9 10">JCM 10272</strain>
    </source>
</reference>
<dbReference type="PANTHER" id="PTHR21089:SF1">
    <property type="entry name" value="BIFUNCTIONAL 3-DEHYDROQUINATE DEHYDRATASE_SHIKIMATE DEHYDROGENASE, CHLOROPLASTIC"/>
    <property type="match status" value="1"/>
</dbReference>
<dbReference type="UniPathway" id="UPA00053">
    <property type="reaction ID" value="UER00087"/>
</dbReference>
<dbReference type="InterPro" id="IPR006151">
    <property type="entry name" value="Shikm_DH/Glu-tRNA_Rdtase"/>
</dbReference>
<dbReference type="OrthoDB" id="7873617at2"/>
<dbReference type="STRING" id="1449350.OCH239_15560"/>
<dbReference type="GO" id="GO:0019632">
    <property type="term" value="P:shikimate metabolic process"/>
    <property type="evidence" value="ECO:0007669"/>
    <property type="project" value="TreeGrafter"/>
</dbReference>
<dbReference type="SUPFAM" id="SSF53223">
    <property type="entry name" value="Aminoacid dehydrogenase-like, N-terminal domain"/>
    <property type="match status" value="1"/>
</dbReference>
<evidence type="ECO:0000256" key="4">
    <source>
        <dbReference type="ARBA" id="ARBA00023002"/>
    </source>
</evidence>
<dbReference type="EMBL" id="JALZ01000047">
    <property type="protein sequence ID" value="ETX12876.1"/>
    <property type="molecule type" value="Genomic_DNA"/>
</dbReference>
<sequence>MSHPDTEPCPRVTGRTRLYGILADPIEHVKTPQVMHALFRERGVDGVLVPMHVVPEDLSRTLDGLRGLQNFGGFIATVPHKGDMLDLCDEITDEATRIGAVNCVRREPDGRMVGTMLDGIGFLEGLRGSGIDVAGRRVLLVGAGGAASAIAFALAGGHAGRLTIANRTVGRARDLADRIAAHYPGLPVAAVGSDEGAGALDLVVNATSLGMRPGDPLPVNPETLGPGQAVAEVIMDPAETPLLAVARSRGCRVHAGLPMLEKQIELMARHMGAIS</sequence>
<evidence type="ECO:0000259" key="8">
    <source>
        <dbReference type="Pfam" id="PF08501"/>
    </source>
</evidence>
<organism evidence="9 10">
    <name type="scientific">Roseivivax halodurans JCM 10272</name>
    <dbReference type="NCBI Taxonomy" id="1449350"/>
    <lineage>
        <taxon>Bacteria</taxon>
        <taxon>Pseudomonadati</taxon>
        <taxon>Pseudomonadota</taxon>
        <taxon>Alphaproteobacteria</taxon>
        <taxon>Rhodobacterales</taxon>
        <taxon>Roseobacteraceae</taxon>
        <taxon>Roseivivax</taxon>
    </lineage>
</organism>
<dbReference type="Gene3D" id="3.40.50.720">
    <property type="entry name" value="NAD(P)-binding Rossmann-like Domain"/>
    <property type="match status" value="1"/>
</dbReference>
<dbReference type="Pfam" id="PF01488">
    <property type="entry name" value="Shikimate_DH"/>
    <property type="match status" value="1"/>
</dbReference>
<dbReference type="Proteomes" id="UP000022447">
    <property type="component" value="Unassembled WGS sequence"/>
</dbReference>